<evidence type="ECO:0000256" key="2">
    <source>
        <dbReference type="ARBA" id="ARBA00023125"/>
    </source>
</evidence>
<accession>A0ABV1NL52</accession>
<feature type="domain" description="HTH gntR-type" evidence="5">
    <location>
        <begin position="18"/>
        <end position="85"/>
    </location>
</feature>
<dbReference type="InterPro" id="IPR011711">
    <property type="entry name" value="GntR_C"/>
</dbReference>
<keyword evidence="3" id="KW-0804">Transcription</keyword>
<dbReference type="PANTHER" id="PTHR43537">
    <property type="entry name" value="TRANSCRIPTIONAL REGULATOR, GNTR FAMILY"/>
    <property type="match status" value="1"/>
</dbReference>
<protein>
    <submittedName>
        <fullName evidence="6">GntR family transcriptional regulator</fullName>
    </submittedName>
</protein>
<name>A0ABV1NL52_9CAUL</name>
<dbReference type="PANTHER" id="PTHR43537:SF49">
    <property type="entry name" value="TRANSCRIPTIONAL REGULATORY PROTEIN"/>
    <property type="match status" value="1"/>
</dbReference>
<dbReference type="InterPro" id="IPR000524">
    <property type="entry name" value="Tscrpt_reg_HTH_GntR"/>
</dbReference>
<evidence type="ECO:0000256" key="3">
    <source>
        <dbReference type="ARBA" id="ARBA00023163"/>
    </source>
</evidence>
<dbReference type="CDD" id="cd07377">
    <property type="entry name" value="WHTH_GntR"/>
    <property type="match status" value="1"/>
</dbReference>
<dbReference type="SUPFAM" id="SSF48008">
    <property type="entry name" value="GntR ligand-binding domain-like"/>
    <property type="match status" value="1"/>
</dbReference>
<sequence>MARRLTGTQGGEGQGRVPTLVAQIVEELSQDILEGRFAPGQRIREQDLADRFQTSRAPVREAIRLLEIDGLIETQHWRGASVVELSVDEIDDLFEMLSALFGLVAKLAARHGSRSDMRLFEAAVDRMRRARSENVSPVERVKIAFDAAGVLRRMCGSTRVSEMLLRTSRIAFLNHKVALSADEAWQQEALTDWRRLGVAISDRDDEGAETIARGIVRRTQTFTMSKLRGEEGAGASPALPRARLRRRTPEPAA</sequence>
<feature type="region of interest" description="Disordered" evidence="4">
    <location>
        <begin position="227"/>
        <end position="253"/>
    </location>
</feature>
<keyword evidence="2" id="KW-0238">DNA-binding</keyword>
<dbReference type="InterPro" id="IPR008920">
    <property type="entry name" value="TF_FadR/GntR_C"/>
</dbReference>
<comment type="caution">
    <text evidence="6">The sequence shown here is derived from an EMBL/GenBank/DDBJ whole genome shotgun (WGS) entry which is preliminary data.</text>
</comment>
<dbReference type="Pfam" id="PF07729">
    <property type="entry name" value="FCD"/>
    <property type="match status" value="1"/>
</dbReference>
<dbReference type="SUPFAM" id="SSF46785">
    <property type="entry name" value="Winged helix' DNA-binding domain"/>
    <property type="match status" value="1"/>
</dbReference>
<evidence type="ECO:0000259" key="5">
    <source>
        <dbReference type="PROSITE" id="PS50949"/>
    </source>
</evidence>
<keyword evidence="1" id="KW-0805">Transcription regulation</keyword>
<proteinExistence type="predicted"/>
<dbReference type="InterPro" id="IPR036388">
    <property type="entry name" value="WH-like_DNA-bd_sf"/>
</dbReference>
<dbReference type="Gene3D" id="1.20.120.530">
    <property type="entry name" value="GntR ligand-binding domain-like"/>
    <property type="match status" value="1"/>
</dbReference>
<dbReference type="Pfam" id="PF00392">
    <property type="entry name" value="GntR"/>
    <property type="match status" value="1"/>
</dbReference>
<evidence type="ECO:0000313" key="6">
    <source>
        <dbReference type="EMBL" id="MEQ7154561.1"/>
    </source>
</evidence>
<evidence type="ECO:0000313" key="7">
    <source>
        <dbReference type="Proteomes" id="UP001445732"/>
    </source>
</evidence>
<dbReference type="RefSeq" id="WP_349683726.1">
    <property type="nucleotide sequence ID" value="NZ_JBEGDD010000003.1"/>
</dbReference>
<organism evidence="6 7">
    <name type="scientific">Brevundimonas aurifodinae</name>
    <dbReference type="NCBI Taxonomy" id="1508312"/>
    <lineage>
        <taxon>Bacteria</taxon>
        <taxon>Pseudomonadati</taxon>
        <taxon>Pseudomonadota</taxon>
        <taxon>Alphaproteobacteria</taxon>
        <taxon>Caulobacterales</taxon>
        <taxon>Caulobacteraceae</taxon>
        <taxon>Brevundimonas</taxon>
    </lineage>
</organism>
<dbReference type="SMART" id="SM00895">
    <property type="entry name" value="FCD"/>
    <property type="match status" value="1"/>
</dbReference>
<dbReference type="SMART" id="SM00345">
    <property type="entry name" value="HTH_GNTR"/>
    <property type="match status" value="1"/>
</dbReference>
<dbReference type="EMBL" id="JBEGDD010000003">
    <property type="protein sequence ID" value="MEQ7154561.1"/>
    <property type="molecule type" value="Genomic_DNA"/>
</dbReference>
<dbReference type="Proteomes" id="UP001445732">
    <property type="component" value="Unassembled WGS sequence"/>
</dbReference>
<dbReference type="PROSITE" id="PS50949">
    <property type="entry name" value="HTH_GNTR"/>
    <property type="match status" value="1"/>
</dbReference>
<reference evidence="6 7" key="1">
    <citation type="submission" date="2024-06" db="EMBL/GenBank/DDBJ databases">
        <title>Brevundimonas sp. C11.</title>
        <authorList>
            <person name="Maltman C."/>
        </authorList>
    </citation>
    <scope>NUCLEOTIDE SEQUENCE [LARGE SCALE GENOMIC DNA]</scope>
    <source>
        <strain evidence="6 7">C11</strain>
    </source>
</reference>
<dbReference type="Gene3D" id="1.10.10.10">
    <property type="entry name" value="Winged helix-like DNA-binding domain superfamily/Winged helix DNA-binding domain"/>
    <property type="match status" value="1"/>
</dbReference>
<evidence type="ECO:0000256" key="4">
    <source>
        <dbReference type="SAM" id="MobiDB-lite"/>
    </source>
</evidence>
<dbReference type="InterPro" id="IPR036390">
    <property type="entry name" value="WH_DNA-bd_sf"/>
</dbReference>
<gene>
    <name evidence="6" type="ORF">ABN401_04975</name>
</gene>
<evidence type="ECO:0000256" key="1">
    <source>
        <dbReference type="ARBA" id="ARBA00023015"/>
    </source>
</evidence>
<keyword evidence="7" id="KW-1185">Reference proteome</keyword>